<dbReference type="Gene3D" id="1.20.120.1750">
    <property type="match status" value="1"/>
</dbReference>
<keyword evidence="6" id="KW-0833">Ubl conjugation pathway</keyword>
<evidence type="ECO:0000313" key="10">
    <source>
        <dbReference type="EMBL" id="EFI28034.1"/>
    </source>
</evidence>
<feature type="region of interest" description="Disordered" evidence="8">
    <location>
        <begin position="1"/>
        <end position="65"/>
    </location>
</feature>
<reference evidence="10 11" key="1">
    <citation type="journal article" date="2010" name="Proc. Natl. Acad. Sci. U.S.A.">
        <title>Insights into evolution of multicellular fungi from the assembled chromosomes of the mushroom Coprinopsis cinerea (Coprinus cinereus).</title>
        <authorList>
            <person name="Stajich J.E."/>
            <person name="Wilke S.K."/>
            <person name="Ahren D."/>
            <person name="Au C.H."/>
            <person name="Birren B.W."/>
            <person name="Borodovsky M."/>
            <person name="Burns C."/>
            <person name="Canback B."/>
            <person name="Casselton L.A."/>
            <person name="Cheng C.K."/>
            <person name="Deng J."/>
            <person name="Dietrich F.S."/>
            <person name="Fargo D.C."/>
            <person name="Farman M.L."/>
            <person name="Gathman A.C."/>
            <person name="Goldberg J."/>
            <person name="Guigo R."/>
            <person name="Hoegger P.J."/>
            <person name="Hooker J.B."/>
            <person name="Huggins A."/>
            <person name="James T.Y."/>
            <person name="Kamada T."/>
            <person name="Kilaru S."/>
            <person name="Kodira C."/>
            <person name="Kues U."/>
            <person name="Kupfer D."/>
            <person name="Kwan H.S."/>
            <person name="Lomsadze A."/>
            <person name="Li W."/>
            <person name="Lilly W.W."/>
            <person name="Ma L.J."/>
            <person name="Mackey A.J."/>
            <person name="Manning G."/>
            <person name="Martin F."/>
            <person name="Muraguchi H."/>
            <person name="Natvig D.O."/>
            <person name="Palmerini H."/>
            <person name="Ramesh M.A."/>
            <person name="Rehmeyer C.J."/>
            <person name="Roe B.A."/>
            <person name="Shenoy N."/>
            <person name="Stanke M."/>
            <person name="Ter-Hovhannisyan V."/>
            <person name="Tunlid A."/>
            <person name="Velagapudi R."/>
            <person name="Vision T.J."/>
            <person name="Zeng Q."/>
            <person name="Zolan M.E."/>
            <person name="Pukkila P.J."/>
        </authorList>
    </citation>
    <scope>NUCLEOTIDE SEQUENCE [LARGE SCALE GENOMIC DNA]</scope>
    <source>
        <strain evidence="11">Okayama-7 / 130 / ATCC MYA-4618 / FGSC 9003</strain>
    </source>
</reference>
<dbReference type="InterPro" id="IPR047545">
    <property type="entry name" value="BRcat_RBR_RNF216"/>
</dbReference>
<dbReference type="CDD" id="cd20339">
    <property type="entry name" value="BRcat_RBR_RNF216"/>
    <property type="match status" value="1"/>
</dbReference>
<gene>
    <name evidence="10" type="ORF">CC1G_14060</name>
</gene>
<sequence length="625" mass="71093">MSSTAAAPPPPPPPAPAPAPTSNPTSASTNVEPGPSTSTAPAPLPQPQPQPQPQPTGPCALPFPTTELSRLLPPSLFRLYEKLKFRKEVESAKIDGLEECPFCDWVVVIDVGVEEERVLRCGNKDCGVVSCRQCKKKEHLPKSCQEAEADKHIDKRVMIEEAMTQALMRVCPKCKKAFIKEDGCNKMTCPHCRTMSCYVCRQVVTGYDHFHNQQQPGMPVGSSSRKPKCPLWDSVAHRHSEEVKKAYEEALAKLKESNPDVEIGKDIKVDLPEAPPPPVPGQHPAGYIDPYALARGQHPHAFGGVHWGGGRHLGQGMNHHLNPNHPNHQHHLNFANVMNQYMLNRYIPPLQPPAPVIPPNIDPAPLRLERERLRERLRERRVRLRREERYLVTAERREEEAREVLRAREGAAGMASARAARTRTGAGAGGIGAGVGVSAADARAIEEARNLVRHRAVERAARMVQVENLRREVGEGEREVEGVERMLARREEEAERWRAERRREEEGQVQRMREAEREAERELEREVQRWREAEVRRRQEREVEVQRERQRQRRERQRERGRAMEAELGREREVLERRLVEREREREMQREGERLLRVLAEEERERRGNAGAGTGAGGAKRKRRG</sequence>
<feature type="compositionally biased region" description="Pro residues" evidence="8">
    <location>
        <begin position="7"/>
        <end position="21"/>
    </location>
</feature>
<dbReference type="Proteomes" id="UP000001861">
    <property type="component" value="Unassembled WGS sequence"/>
</dbReference>
<comment type="pathway">
    <text evidence="1">Protein modification; protein ubiquitination.</text>
</comment>
<dbReference type="PROSITE" id="PS51873">
    <property type="entry name" value="TRIAD"/>
    <property type="match status" value="1"/>
</dbReference>
<comment type="caution">
    <text evidence="10">The sequence shown here is derived from an EMBL/GenBank/DDBJ whole genome shotgun (WGS) entry which is preliminary data.</text>
</comment>
<dbReference type="STRING" id="240176.D6RL33"/>
<dbReference type="Pfam" id="PF26200">
    <property type="entry name" value="Rcat_RNF216"/>
    <property type="match status" value="1"/>
</dbReference>
<dbReference type="InterPro" id="IPR002867">
    <property type="entry name" value="IBR_dom"/>
</dbReference>
<evidence type="ECO:0000259" key="9">
    <source>
        <dbReference type="PROSITE" id="PS51873"/>
    </source>
</evidence>
<dbReference type="CDD" id="cd20353">
    <property type="entry name" value="Rcat_RBR_RNF216"/>
    <property type="match status" value="1"/>
</dbReference>
<dbReference type="AlphaFoldDB" id="D6RL33"/>
<dbReference type="InterPro" id="IPR044066">
    <property type="entry name" value="TRIAD_supradom"/>
</dbReference>
<dbReference type="InParanoid" id="D6RL33"/>
<accession>D6RL33</accession>
<dbReference type="InterPro" id="IPR051628">
    <property type="entry name" value="LUBAC_E3_Ligases"/>
</dbReference>
<dbReference type="SUPFAM" id="SSF57850">
    <property type="entry name" value="RING/U-box"/>
    <property type="match status" value="1"/>
</dbReference>
<dbReference type="RefSeq" id="XP_002911528.1">
    <property type="nucleotide sequence ID" value="XM_002911482.1"/>
</dbReference>
<dbReference type="EMBL" id="AACS02000003">
    <property type="protein sequence ID" value="EFI28034.1"/>
    <property type="molecule type" value="Genomic_DNA"/>
</dbReference>
<dbReference type="GO" id="GO:0008270">
    <property type="term" value="F:zinc ion binding"/>
    <property type="evidence" value="ECO:0007669"/>
    <property type="project" value="UniProtKB-KW"/>
</dbReference>
<keyword evidence="4" id="KW-0677">Repeat</keyword>
<keyword evidence="5" id="KW-0863">Zinc-finger</keyword>
<name>D6RL33_COPC7</name>
<evidence type="ECO:0000256" key="7">
    <source>
        <dbReference type="ARBA" id="ARBA00022833"/>
    </source>
</evidence>
<feature type="domain" description="RING-type" evidence="9">
    <location>
        <begin position="1"/>
        <end position="215"/>
    </location>
</feature>
<evidence type="ECO:0000256" key="8">
    <source>
        <dbReference type="SAM" id="MobiDB-lite"/>
    </source>
</evidence>
<evidence type="ECO:0000256" key="6">
    <source>
        <dbReference type="ARBA" id="ARBA00022786"/>
    </source>
</evidence>
<dbReference type="eggNOG" id="KOG1812">
    <property type="taxonomic scope" value="Eukaryota"/>
</dbReference>
<dbReference type="HOGENOM" id="CLU_437427_0_0_1"/>
<feature type="compositionally biased region" description="Pro residues" evidence="8">
    <location>
        <begin position="42"/>
        <end position="56"/>
    </location>
</feature>
<keyword evidence="3" id="KW-0479">Metal-binding</keyword>
<dbReference type="KEGG" id="cci:CC1G_14060"/>
<evidence type="ECO:0000313" key="11">
    <source>
        <dbReference type="Proteomes" id="UP000001861"/>
    </source>
</evidence>
<feature type="compositionally biased region" description="Low complexity" evidence="8">
    <location>
        <begin position="22"/>
        <end position="41"/>
    </location>
</feature>
<evidence type="ECO:0000256" key="5">
    <source>
        <dbReference type="ARBA" id="ARBA00022771"/>
    </source>
</evidence>
<proteinExistence type="predicted"/>
<feature type="region of interest" description="Disordered" evidence="8">
    <location>
        <begin position="601"/>
        <end position="625"/>
    </location>
</feature>
<feature type="region of interest" description="Disordered" evidence="8">
    <location>
        <begin position="533"/>
        <end position="563"/>
    </location>
</feature>
<dbReference type="GeneID" id="9379018"/>
<dbReference type="PANTHER" id="PTHR22770">
    <property type="entry name" value="UBIQUITIN CONJUGATING ENZYME 7 INTERACTING PROTEIN-RELATED"/>
    <property type="match status" value="1"/>
</dbReference>
<keyword evidence="11" id="KW-1185">Reference proteome</keyword>
<keyword evidence="7" id="KW-0862">Zinc</keyword>
<evidence type="ECO:0000256" key="3">
    <source>
        <dbReference type="ARBA" id="ARBA00022723"/>
    </source>
</evidence>
<feature type="compositionally biased region" description="Basic and acidic residues" evidence="8">
    <location>
        <begin position="533"/>
        <end position="549"/>
    </location>
</feature>
<dbReference type="SMART" id="SM00647">
    <property type="entry name" value="IBR"/>
    <property type="match status" value="2"/>
</dbReference>
<protein>
    <recommendedName>
        <fullName evidence="9">RING-type domain-containing protein</fullName>
    </recommendedName>
</protein>
<keyword evidence="2" id="KW-0808">Transferase</keyword>
<evidence type="ECO:0000256" key="4">
    <source>
        <dbReference type="ARBA" id="ARBA00022737"/>
    </source>
</evidence>
<evidence type="ECO:0000256" key="2">
    <source>
        <dbReference type="ARBA" id="ARBA00022679"/>
    </source>
</evidence>
<dbReference type="GO" id="GO:0016740">
    <property type="term" value="F:transferase activity"/>
    <property type="evidence" value="ECO:0007669"/>
    <property type="project" value="UniProtKB-KW"/>
</dbReference>
<dbReference type="PANTHER" id="PTHR22770:SF47">
    <property type="entry name" value="E3 UBIQUITIN-PROTEIN LIGASE RNF216"/>
    <property type="match status" value="1"/>
</dbReference>
<evidence type="ECO:0000256" key="1">
    <source>
        <dbReference type="ARBA" id="ARBA00004906"/>
    </source>
</evidence>
<organism evidence="10 11">
    <name type="scientific">Coprinopsis cinerea (strain Okayama-7 / 130 / ATCC MYA-4618 / FGSC 9003)</name>
    <name type="common">Inky cap fungus</name>
    <name type="synonym">Hormographiella aspergillata</name>
    <dbReference type="NCBI Taxonomy" id="240176"/>
    <lineage>
        <taxon>Eukaryota</taxon>
        <taxon>Fungi</taxon>
        <taxon>Dikarya</taxon>
        <taxon>Basidiomycota</taxon>
        <taxon>Agaricomycotina</taxon>
        <taxon>Agaricomycetes</taxon>
        <taxon>Agaricomycetidae</taxon>
        <taxon>Agaricales</taxon>
        <taxon>Agaricineae</taxon>
        <taxon>Psathyrellaceae</taxon>
        <taxon>Coprinopsis</taxon>
    </lineage>
</organism>
<dbReference type="OrthoDB" id="10009520at2759"/>
<dbReference type="InterPro" id="IPR047546">
    <property type="entry name" value="Rcat_RBR_RNF216"/>
</dbReference>
<dbReference type="VEuPathDB" id="FungiDB:CC1G_14060"/>